<dbReference type="Proteomes" id="UP000244856">
    <property type="component" value="Unassembled WGS sequence"/>
</dbReference>
<evidence type="ECO:0000313" key="6">
    <source>
        <dbReference type="Proteomes" id="UP000244856"/>
    </source>
</evidence>
<protein>
    <recommendedName>
        <fullName evidence="2">UPF0125 protein B7T07_20405</fullName>
    </recommendedName>
</protein>
<dbReference type="KEGG" id="csj:CSK29544_01856"/>
<reference evidence="5 6" key="1">
    <citation type="submission" date="2017-04" db="EMBL/GenBank/DDBJ databases">
        <title>Cronobacter sakazakii, ST83 Lineage Isolates.</title>
        <authorList>
            <person name="Chase H."/>
            <person name="Tall B."/>
            <person name="Gopinath G."/>
            <person name="Lehner A."/>
        </authorList>
    </citation>
    <scope>NUCLEOTIDE SEQUENCE [LARGE SCALE GENOMIC DNA]</scope>
    <source>
        <strain evidence="5 6">MOD1_Comp15</strain>
    </source>
</reference>
<dbReference type="EMBL" id="WAGF01000024">
    <property type="protein sequence ID" value="KAB0875220.1"/>
    <property type="molecule type" value="Genomic_DNA"/>
</dbReference>
<accession>A0A2S9UCV1</accession>
<comment type="caution">
    <text evidence="4">The sequence shown here is derived from an EMBL/GenBank/DDBJ whole genome shotgun (WGS) entry which is preliminary data.</text>
</comment>
<dbReference type="PANTHER" id="PTHR37483:SF1">
    <property type="entry name" value="UPF0125 PROTEIN RATB"/>
    <property type="match status" value="1"/>
</dbReference>
<dbReference type="Proteomes" id="UP000439917">
    <property type="component" value="Unassembled WGS sequence"/>
</dbReference>
<evidence type="ECO:0000313" key="5">
    <source>
        <dbReference type="EMBL" id="PUW01645.1"/>
    </source>
</evidence>
<dbReference type="InterPro" id="IPR005346">
    <property type="entry name" value="RnfH"/>
</dbReference>
<sequence length="96" mass="10884">MPGEIQVEVAYALPEKQYLRKVKLPEGASVEEAIIASGLLELRKDIDLKKNKVGIYSRPVKLADTLNDGDRVEIYRPLIADPKELRRQRAERAAKK</sequence>
<dbReference type="GeneID" id="45714484"/>
<dbReference type="OMA" id="QQACPEV"/>
<dbReference type="HAMAP" id="MF_00460">
    <property type="entry name" value="UPF0125_RnfH"/>
    <property type="match status" value="1"/>
</dbReference>
<dbReference type="PANTHER" id="PTHR37483">
    <property type="entry name" value="UPF0125 PROTEIN RATB"/>
    <property type="match status" value="1"/>
</dbReference>
<dbReference type="SMR" id="A0A2S9UCV1"/>
<evidence type="ECO:0000313" key="7">
    <source>
        <dbReference type="Proteomes" id="UP000439917"/>
    </source>
</evidence>
<name>A0A2S9UCV1_CROSK</name>
<reference evidence="3 7" key="2">
    <citation type="submission" date="2019-09" db="EMBL/GenBank/DDBJ databases">
        <title>Prevalence, distribution, and phylogeny of type two toxin-antitoxin genes possessed by Cronobacter species where C. sakazakii homologs follow sequence type lineages.</title>
        <authorList>
            <person name="Finkelstein S."/>
            <person name="Negrete F."/>
            <person name="Jang H."/>
            <person name="Gopinath G.R."/>
            <person name="Tall B.D."/>
        </authorList>
    </citation>
    <scope>NUCLEOTIDE SEQUENCE [LARGE SCALE GENOMIC DNA]</scope>
    <source>
        <strain evidence="3 7">MOD1_Comp4</strain>
    </source>
</reference>
<comment type="similarity">
    <text evidence="1 2">Belongs to the UPF0125 (RnfH) family.</text>
</comment>
<dbReference type="InterPro" id="IPR016155">
    <property type="entry name" value="Mopterin_synth/thiamin_S_b"/>
</dbReference>
<evidence type="ECO:0000313" key="8">
    <source>
        <dbReference type="Proteomes" id="UP000548673"/>
    </source>
</evidence>
<evidence type="ECO:0000313" key="3">
    <source>
        <dbReference type="EMBL" id="KAB0875220.1"/>
    </source>
</evidence>
<dbReference type="Pfam" id="PF03658">
    <property type="entry name" value="Ub-RnfH"/>
    <property type="match status" value="1"/>
</dbReference>
<dbReference type="Gene3D" id="3.10.20.280">
    <property type="entry name" value="RnfH-like"/>
    <property type="match status" value="1"/>
</dbReference>
<gene>
    <name evidence="5" type="ORF">B7T07_20405</name>
    <name evidence="3" type="ORF">FZI38_21205</name>
    <name evidence="4" type="ORF">HRR37_02810</name>
</gene>
<dbReference type="AlphaFoldDB" id="A0A2S9UCV1"/>
<dbReference type="SUPFAM" id="SSF54285">
    <property type="entry name" value="MoaD/ThiS"/>
    <property type="match status" value="1"/>
</dbReference>
<reference evidence="4 8" key="3">
    <citation type="submission" date="2020-05" db="EMBL/GenBank/DDBJ databases">
        <title>The draft genome of Cronobacter sakazakii strain 145005.</title>
        <authorList>
            <person name="Yang J."/>
            <person name="Liu L."/>
            <person name="Feng Y."/>
            <person name="Zong Z."/>
        </authorList>
    </citation>
    <scope>NUCLEOTIDE SEQUENCE [LARGE SCALE GENOMIC DNA]</scope>
    <source>
        <strain evidence="4 8">145005</strain>
    </source>
</reference>
<organism evidence="4 8">
    <name type="scientific">Cronobacter sakazakii</name>
    <name type="common">Enterobacter sakazakii</name>
    <dbReference type="NCBI Taxonomy" id="28141"/>
    <lineage>
        <taxon>Bacteria</taxon>
        <taxon>Pseudomonadati</taxon>
        <taxon>Pseudomonadota</taxon>
        <taxon>Gammaproteobacteria</taxon>
        <taxon>Enterobacterales</taxon>
        <taxon>Enterobacteriaceae</taxon>
        <taxon>Cronobacter</taxon>
    </lineage>
</organism>
<dbReference type="RefSeq" id="WP_004387955.1">
    <property type="nucleotide sequence ID" value="NZ_CABMLV010000001.1"/>
</dbReference>
<proteinExistence type="inferred from homology"/>
<dbReference type="NCBIfam" id="NF002490">
    <property type="entry name" value="PRK01777.1"/>
    <property type="match status" value="1"/>
</dbReference>
<dbReference type="STRING" id="28141.CSK29544_01856"/>
<dbReference type="Proteomes" id="UP000548673">
    <property type="component" value="Unassembled WGS sequence"/>
</dbReference>
<dbReference type="InterPro" id="IPR037021">
    <property type="entry name" value="RnfH_sf"/>
</dbReference>
<dbReference type="EMBL" id="JABTXY010000012">
    <property type="protein sequence ID" value="NYV41348.1"/>
    <property type="molecule type" value="Genomic_DNA"/>
</dbReference>
<evidence type="ECO:0000256" key="2">
    <source>
        <dbReference type="HAMAP-Rule" id="MF_00460"/>
    </source>
</evidence>
<evidence type="ECO:0000256" key="1">
    <source>
        <dbReference type="ARBA" id="ARBA00010645"/>
    </source>
</evidence>
<dbReference type="EMBL" id="NCTU01000020">
    <property type="protein sequence ID" value="PUW01645.1"/>
    <property type="molecule type" value="Genomic_DNA"/>
</dbReference>
<evidence type="ECO:0000313" key="4">
    <source>
        <dbReference type="EMBL" id="NYV41348.1"/>
    </source>
</evidence>